<evidence type="ECO:0000256" key="1">
    <source>
        <dbReference type="SAM" id="MobiDB-lite"/>
    </source>
</evidence>
<feature type="transmembrane region" description="Helical" evidence="2">
    <location>
        <begin position="470"/>
        <end position="490"/>
    </location>
</feature>
<dbReference type="EMBL" id="JASATX010000004">
    <property type="protein sequence ID" value="MDI2099434.1"/>
    <property type="molecule type" value="Genomic_DNA"/>
</dbReference>
<dbReference type="InterPro" id="IPR050834">
    <property type="entry name" value="Glycosyltransf_2"/>
</dbReference>
<keyword evidence="2" id="KW-0472">Membrane</keyword>
<evidence type="ECO:0000313" key="4">
    <source>
        <dbReference type="Proteomes" id="UP001321506"/>
    </source>
</evidence>
<keyword evidence="3" id="KW-0328">Glycosyltransferase</keyword>
<feature type="transmembrane region" description="Helical" evidence="2">
    <location>
        <begin position="277"/>
        <end position="298"/>
    </location>
</feature>
<feature type="region of interest" description="Disordered" evidence="1">
    <location>
        <begin position="994"/>
        <end position="1043"/>
    </location>
</feature>
<reference evidence="3 4" key="1">
    <citation type="submission" date="2023-04" db="EMBL/GenBank/DDBJ databases">
        <title>Klugiella caeni sp. nov. isolated from the sludge of biochemical tank.</title>
        <authorList>
            <person name="Geng K."/>
        </authorList>
    </citation>
    <scope>NUCLEOTIDE SEQUENCE [LARGE SCALE GENOMIC DNA]</scope>
    <source>
        <strain evidence="3 4">YN-L-19</strain>
    </source>
</reference>
<dbReference type="InterPro" id="IPR029044">
    <property type="entry name" value="Nucleotide-diphossugar_trans"/>
</dbReference>
<feature type="transmembrane region" description="Helical" evidence="2">
    <location>
        <begin position="525"/>
        <end position="544"/>
    </location>
</feature>
<proteinExistence type="predicted"/>
<dbReference type="SUPFAM" id="SSF53448">
    <property type="entry name" value="Nucleotide-diphospho-sugar transferases"/>
    <property type="match status" value="1"/>
</dbReference>
<feature type="transmembrane region" description="Helical" evidence="2">
    <location>
        <begin position="310"/>
        <end position="329"/>
    </location>
</feature>
<feature type="transmembrane region" description="Helical" evidence="2">
    <location>
        <begin position="719"/>
        <end position="741"/>
    </location>
</feature>
<dbReference type="GO" id="GO:0016757">
    <property type="term" value="F:glycosyltransferase activity"/>
    <property type="evidence" value="ECO:0007669"/>
    <property type="project" value="UniProtKB-KW"/>
</dbReference>
<dbReference type="PANTHER" id="PTHR43685">
    <property type="entry name" value="GLYCOSYLTRANSFERASE"/>
    <property type="match status" value="1"/>
</dbReference>
<feature type="transmembrane region" description="Helical" evidence="2">
    <location>
        <begin position="748"/>
        <end position="768"/>
    </location>
</feature>
<organism evidence="3 4">
    <name type="scientific">Ruicaihuangia caeni</name>
    <dbReference type="NCBI Taxonomy" id="3042517"/>
    <lineage>
        <taxon>Bacteria</taxon>
        <taxon>Bacillati</taxon>
        <taxon>Actinomycetota</taxon>
        <taxon>Actinomycetes</taxon>
        <taxon>Micrococcales</taxon>
        <taxon>Microbacteriaceae</taxon>
        <taxon>Ruicaihuangia</taxon>
    </lineage>
</organism>
<keyword evidence="2" id="KW-0812">Transmembrane</keyword>
<accession>A0AAW6T7C9</accession>
<gene>
    <name evidence="3" type="ORF">QF206_10710</name>
</gene>
<feature type="transmembrane region" description="Helical" evidence="2">
    <location>
        <begin position="550"/>
        <end position="574"/>
    </location>
</feature>
<evidence type="ECO:0000313" key="3">
    <source>
        <dbReference type="EMBL" id="MDI2099434.1"/>
    </source>
</evidence>
<name>A0AAW6T7C9_9MICO</name>
<keyword evidence="4" id="KW-1185">Reference proteome</keyword>
<feature type="compositionally biased region" description="Acidic residues" evidence="1">
    <location>
        <begin position="1034"/>
        <end position="1043"/>
    </location>
</feature>
<feature type="transmembrane region" description="Helical" evidence="2">
    <location>
        <begin position="660"/>
        <end position="682"/>
    </location>
</feature>
<keyword evidence="3" id="KW-0808">Transferase</keyword>
<dbReference type="PANTHER" id="PTHR43685:SF3">
    <property type="entry name" value="SLR2126 PROTEIN"/>
    <property type="match status" value="1"/>
</dbReference>
<feature type="transmembrane region" description="Helical" evidence="2">
    <location>
        <begin position="952"/>
        <end position="971"/>
    </location>
</feature>
<evidence type="ECO:0000256" key="2">
    <source>
        <dbReference type="SAM" id="Phobius"/>
    </source>
</evidence>
<dbReference type="AlphaFoldDB" id="A0AAW6T7C9"/>
<keyword evidence="2" id="KW-1133">Transmembrane helix</keyword>
<dbReference type="EC" id="2.4.-.-" evidence="3"/>
<dbReference type="Pfam" id="PF13641">
    <property type="entry name" value="Glyco_tranf_2_3"/>
    <property type="match status" value="1"/>
</dbReference>
<dbReference type="Gene3D" id="3.90.550.10">
    <property type="entry name" value="Spore Coat Polysaccharide Biosynthesis Protein SpsA, Chain A"/>
    <property type="match status" value="1"/>
</dbReference>
<sequence>MSARVTAIVVARDGAKYLRRTLQALESQSRRPDAFIAVDAASSDDSGAILSESGAAQVIRVEGRPSFGAAVSAALRVAPASVPASSGASAVSALLPGAASTPAGPSGASTADDEWLWLLAHDNAPQPHALAALLSAIEVAPSVAVAGPKLMRFDDPGVISQWGETLTKYGTSVITVRDELDQGQHDTKSDVLGVAAGGMLVRRSVWASLGGFDPALPSADAALDFCVRARLAGFRVVGVPDARVLSAGGPELFGRRAVSGIAQHRIARTAQLHRRMVYAPAAALPIHWLSLLPLAILRSLGHLISKRPDFIPGEFAAALAVMFGGARVFPARRNLRRHRSAGWPAISPLRMTIAEKRELRAHERDRYERAIGTLRPHGAQEHPDFFTGGGAWVALLAAVAAVVAFGGFAASAALSGGGLAPLSVTPGELWSNTGVGWRDAGAGFIGAADPFAWVLAVFGSMAFWVPSTAIIAVTLLAMPVAAIGAWLVIARLSKRSWAPNVGALAWAFAPPLLTGLTQGHLGASIAHAVLPWLLLAGLLALRSWTAAGAAALLFAVVVACAPMLWPALLIAWVISMATRPRSIHRLAIAPIPALVLFAPYFMDHLRQGTPLAVFAEPGVPALPASGAIDSGWQLALGAPQLGLHGWSAIAAVLGFEGTPVAAVVVAALTAPIAVLALLAMFLRSARIALPALVLALLGYVTAVACSHVALVFVDGQPLTIWPGAGLSLYWLGITIAAAAALDAIRVAVAPAGLVSAISLMLLASPLIAAPHLGTAAVRGTDGSMLPAYVTAEAARDPELGTLLLRALPDSSGFAAELQRGAGASLDQRSTLAAASPVGRASDGDAAERAALIGELAANLSVPSGYDARPALDALKIGFVVLATPATGADSAAAISARPTAVAHGDATAQAAQALDQNDLFVAVGETRYGTLWRVVEPSTAPLELPDAGTRPLLVNIVVGTVIGLTLLLALPTGVRHRRIRRATDAEIVAASRRRRAEPDAEAVVGEPRDERSEPALVGANETRDRTATQGSSETLEEMPDARA</sequence>
<dbReference type="RefSeq" id="WP_281489217.1">
    <property type="nucleotide sequence ID" value="NZ_JASATX010000004.1"/>
</dbReference>
<feature type="transmembrane region" description="Helical" evidence="2">
    <location>
        <begin position="689"/>
        <end position="713"/>
    </location>
</feature>
<dbReference type="Proteomes" id="UP001321506">
    <property type="component" value="Unassembled WGS sequence"/>
</dbReference>
<feature type="transmembrane region" description="Helical" evidence="2">
    <location>
        <begin position="496"/>
        <end position="513"/>
    </location>
</feature>
<feature type="transmembrane region" description="Helical" evidence="2">
    <location>
        <begin position="392"/>
        <end position="420"/>
    </location>
</feature>
<protein>
    <submittedName>
        <fullName evidence="3">Glycosyltransferase</fullName>
        <ecNumber evidence="3">2.4.-.-</ecNumber>
    </submittedName>
</protein>
<comment type="caution">
    <text evidence="3">The sequence shown here is derived from an EMBL/GenBank/DDBJ whole genome shotgun (WGS) entry which is preliminary data.</text>
</comment>